<dbReference type="Gene3D" id="1.10.10.10">
    <property type="entry name" value="Winged helix-like DNA-binding domain superfamily/Winged helix DNA-binding domain"/>
    <property type="match status" value="1"/>
</dbReference>
<reference evidence="6 7" key="1">
    <citation type="submission" date="2018-01" db="EMBL/GenBank/DDBJ databases">
        <title>Genomic Encyclopedia of Type Strains, Phase III (KMG-III): the genomes of soil and plant-associated and newly described type strains.</title>
        <authorList>
            <person name="Whitman W."/>
        </authorList>
    </citation>
    <scope>NUCLEOTIDE SEQUENCE [LARGE SCALE GENOMIC DNA]</scope>
    <source>
        <strain evidence="6 7">JCM 18070</strain>
    </source>
</reference>
<dbReference type="Proteomes" id="UP000237381">
    <property type="component" value="Unassembled WGS sequence"/>
</dbReference>
<sequence length="298" mass="33476">MKEASLHQLRTFLRVVERGSLSAAARDLGTTQPTVSRQLQELEVAYGNVLVIRTTRSLRMTDAGRMVYEQAQLMVRSEDILRERLRGDSAEVEGRIRIAAPSGFGAFVIAPFCGCFVERYPKATLELCLTDSESDLISEGLDVAIRIGQLADSSLFARRVATLEEVVVSHPRYLKQPVARPADLQALPWVAFSGSLGRDDVEFERRGCKRKIRVMPRLKIDQIIGHREALLSGAGVGLIHRYAVDRDIRDGRLVRFLPDWGLPEWPVHLVFPARAQTHRLRVWCEELQQTLQGIPGVS</sequence>
<dbReference type="Pfam" id="PF00126">
    <property type="entry name" value="HTH_1"/>
    <property type="match status" value="1"/>
</dbReference>
<keyword evidence="7" id="KW-1185">Reference proteome</keyword>
<dbReference type="SUPFAM" id="SSF46785">
    <property type="entry name" value="Winged helix' DNA-binding domain"/>
    <property type="match status" value="1"/>
</dbReference>
<dbReference type="AlphaFoldDB" id="A0A2S4MEG7"/>
<evidence type="ECO:0000256" key="1">
    <source>
        <dbReference type="ARBA" id="ARBA00009437"/>
    </source>
</evidence>
<evidence type="ECO:0000313" key="7">
    <source>
        <dbReference type="Proteomes" id="UP000237381"/>
    </source>
</evidence>
<dbReference type="InterPro" id="IPR058163">
    <property type="entry name" value="LysR-type_TF_proteobact-type"/>
</dbReference>
<organism evidence="6 7">
    <name type="scientific">Paraburkholderia eburnea</name>
    <dbReference type="NCBI Taxonomy" id="1189126"/>
    <lineage>
        <taxon>Bacteria</taxon>
        <taxon>Pseudomonadati</taxon>
        <taxon>Pseudomonadota</taxon>
        <taxon>Betaproteobacteria</taxon>
        <taxon>Burkholderiales</taxon>
        <taxon>Burkholderiaceae</taxon>
        <taxon>Paraburkholderia</taxon>
    </lineage>
</organism>
<dbReference type="InterPro" id="IPR000847">
    <property type="entry name" value="LysR_HTH_N"/>
</dbReference>
<feature type="domain" description="HTH lysR-type" evidence="5">
    <location>
        <begin position="1"/>
        <end position="61"/>
    </location>
</feature>
<dbReference type="InterPro" id="IPR005119">
    <property type="entry name" value="LysR_subst-bd"/>
</dbReference>
<keyword evidence="4" id="KW-0804">Transcription</keyword>
<dbReference type="FunFam" id="1.10.10.10:FF:000001">
    <property type="entry name" value="LysR family transcriptional regulator"/>
    <property type="match status" value="1"/>
</dbReference>
<dbReference type="GO" id="GO:0003700">
    <property type="term" value="F:DNA-binding transcription factor activity"/>
    <property type="evidence" value="ECO:0007669"/>
    <property type="project" value="InterPro"/>
</dbReference>
<dbReference type="GO" id="GO:0006351">
    <property type="term" value="P:DNA-templated transcription"/>
    <property type="evidence" value="ECO:0007669"/>
    <property type="project" value="TreeGrafter"/>
</dbReference>
<dbReference type="Gene3D" id="3.40.190.290">
    <property type="match status" value="1"/>
</dbReference>
<proteinExistence type="inferred from homology"/>
<keyword evidence="3" id="KW-0238">DNA-binding</keyword>
<evidence type="ECO:0000256" key="3">
    <source>
        <dbReference type="ARBA" id="ARBA00023125"/>
    </source>
</evidence>
<dbReference type="CDD" id="cd08422">
    <property type="entry name" value="PBP2_CrgA_like"/>
    <property type="match status" value="1"/>
</dbReference>
<keyword evidence="2" id="KW-0805">Transcription regulation</keyword>
<dbReference type="EMBL" id="PQGA01000004">
    <property type="protein sequence ID" value="POR52817.1"/>
    <property type="molecule type" value="Genomic_DNA"/>
</dbReference>
<name>A0A2S4MEG7_9BURK</name>
<dbReference type="InterPro" id="IPR036388">
    <property type="entry name" value="WH-like_DNA-bd_sf"/>
</dbReference>
<evidence type="ECO:0000256" key="4">
    <source>
        <dbReference type="ARBA" id="ARBA00023163"/>
    </source>
</evidence>
<dbReference type="SUPFAM" id="SSF53850">
    <property type="entry name" value="Periplasmic binding protein-like II"/>
    <property type="match status" value="1"/>
</dbReference>
<gene>
    <name evidence="6" type="ORF">B0G62_104114</name>
</gene>
<dbReference type="PRINTS" id="PR00039">
    <property type="entry name" value="HTHLYSR"/>
</dbReference>
<dbReference type="InterPro" id="IPR036390">
    <property type="entry name" value="WH_DNA-bd_sf"/>
</dbReference>
<comment type="caution">
    <text evidence="6">The sequence shown here is derived from an EMBL/GenBank/DDBJ whole genome shotgun (WGS) entry which is preliminary data.</text>
</comment>
<dbReference type="PANTHER" id="PTHR30537">
    <property type="entry name" value="HTH-TYPE TRANSCRIPTIONAL REGULATOR"/>
    <property type="match status" value="1"/>
</dbReference>
<dbReference type="Pfam" id="PF03466">
    <property type="entry name" value="LysR_substrate"/>
    <property type="match status" value="1"/>
</dbReference>
<protein>
    <submittedName>
        <fullName evidence="6">LysR family transcriptional regulator</fullName>
    </submittedName>
</protein>
<accession>A0A2S4MEG7</accession>
<evidence type="ECO:0000313" key="6">
    <source>
        <dbReference type="EMBL" id="POR52817.1"/>
    </source>
</evidence>
<dbReference type="PANTHER" id="PTHR30537:SF30">
    <property type="entry name" value="TRANSCRIPTIONAL REGULATOR-RELATED"/>
    <property type="match status" value="1"/>
</dbReference>
<dbReference type="OrthoDB" id="8723543at2"/>
<dbReference type="PROSITE" id="PS50931">
    <property type="entry name" value="HTH_LYSR"/>
    <property type="match status" value="1"/>
</dbReference>
<evidence type="ECO:0000259" key="5">
    <source>
        <dbReference type="PROSITE" id="PS50931"/>
    </source>
</evidence>
<comment type="similarity">
    <text evidence="1">Belongs to the LysR transcriptional regulatory family.</text>
</comment>
<evidence type="ECO:0000256" key="2">
    <source>
        <dbReference type="ARBA" id="ARBA00023015"/>
    </source>
</evidence>
<dbReference type="GO" id="GO:0043565">
    <property type="term" value="F:sequence-specific DNA binding"/>
    <property type="evidence" value="ECO:0007669"/>
    <property type="project" value="TreeGrafter"/>
</dbReference>